<dbReference type="SUPFAM" id="SSF47090">
    <property type="entry name" value="PGBD-like"/>
    <property type="match status" value="1"/>
</dbReference>
<dbReference type="AlphaFoldDB" id="A0A266Q8M0"/>
<dbReference type="InterPro" id="IPR047773">
    <property type="entry name" value="YHYH_dom_bact"/>
</dbReference>
<protein>
    <recommendedName>
        <fullName evidence="3">Peptidoglycan binding-like domain-containing protein</fullName>
    </recommendedName>
</protein>
<reference evidence="5" key="1">
    <citation type="submission" date="2017-05" db="EMBL/GenBank/DDBJ databases">
        <authorList>
            <person name="Barney B.M."/>
        </authorList>
    </citation>
    <scope>NUCLEOTIDE SEQUENCE [LARGE SCALE GENOMIC DNA]</scope>
    <source>
        <strain evidence="5">PSBB022</strain>
    </source>
</reference>
<dbReference type="InterPro" id="IPR036366">
    <property type="entry name" value="PGBDSf"/>
</dbReference>
<dbReference type="EMBL" id="NHNI01000001">
    <property type="protein sequence ID" value="OZY85709.1"/>
    <property type="molecule type" value="Genomic_DNA"/>
</dbReference>
<proteinExistence type="predicted"/>
<feature type="region of interest" description="Disordered" evidence="1">
    <location>
        <begin position="41"/>
        <end position="77"/>
    </location>
</feature>
<evidence type="ECO:0000313" key="4">
    <source>
        <dbReference type="EMBL" id="OZY85709.1"/>
    </source>
</evidence>
<evidence type="ECO:0000313" key="5">
    <source>
        <dbReference type="Proteomes" id="UP000216101"/>
    </source>
</evidence>
<dbReference type="RefSeq" id="WP_094983562.1">
    <property type="nucleotide sequence ID" value="NZ_NHNI01000001.1"/>
</dbReference>
<dbReference type="InterPro" id="IPR002477">
    <property type="entry name" value="Peptidoglycan-bd-like"/>
</dbReference>
<accession>A0A266Q8M0</accession>
<name>A0A266Q8M0_9GAMM</name>
<dbReference type="Pfam" id="PF01471">
    <property type="entry name" value="PG_binding_1"/>
    <property type="match status" value="1"/>
</dbReference>
<feature type="compositionally biased region" description="Polar residues" evidence="1">
    <location>
        <begin position="45"/>
        <end position="64"/>
    </location>
</feature>
<organism evidence="4 5">
    <name type="scientific">Cellvibrio mixtus</name>
    <dbReference type="NCBI Taxonomy" id="39650"/>
    <lineage>
        <taxon>Bacteria</taxon>
        <taxon>Pseudomonadati</taxon>
        <taxon>Pseudomonadota</taxon>
        <taxon>Gammaproteobacteria</taxon>
        <taxon>Cellvibrionales</taxon>
        <taxon>Cellvibrionaceae</taxon>
        <taxon>Cellvibrio</taxon>
    </lineage>
</organism>
<comment type="caution">
    <text evidence="4">The sequence shown here is derived from an EMBL/GenBank/DDBJ whole genome shotgun (WGS) entry which is preliminary data.</text>
</comment>
<sequence length="146" mass="15703">MDINKALLLCLLLIPSFVSAHGGRTDKYGCHNDRKNGGYHCHNGGTPSQSLHTPTNSINKNSIKPQSSSTQPASSQVRDTNIAAYKELVLKTQTALNQLGYLAGEPDGVLGAQTIKAIKHFQVDNEMTVDGKPGYLLLEAMLRKGG</sequence>
<evidence type="ECO:0000256" key="2">
    <source>
        <dbReference type="SAM" id="SignalP"/>
    </source>
</evidence>
<dbReference type="Gene3D" id="1.10.101.10">
    <property type="entry name" value="PGBD-like superfamily/PGBD"/>
    <property type="match status" value="1"/>
</dbReference>
<keyword evidence="2" id="KW-0732">Signal</keyword>
<dbReference type="NCBIfam" id="NF033223">
    <property type="entry name" value="YHYH_alt"/>
    <property type="match status" value="1"/>
</dbReference>
<dbReference type="Proteomes" id="UP000216101">
    <property type="component" value="Unassembled WGS sequence"/>
</dbReference>
<gene>
    <name evidence="4" type="ORF">CBP51_01250</name>
</gene>
<feature type="domain" description="Peptidoglycan binding-like" evidence="3">
    <location>
        <begin position="87"/>
        <end position="141"/>
    </location>
</feature>
<feature type="signal peptide" evidence="2">
    <location>
        <begin position="1"/>
        <end position="20"/>
    </location>
</feature>
<keyword evidence="5" id="KW-1185">Reference proteome</keyword>
<evidence type="ECO:0000256" key="1">
    <source>
        <dbReference type="SAM" id="MobiDB-lite"/>
    </source>
</evidence>
<evidence type="ECO:0000259" key="3">
    <source>
        <dbReference type="Pfam" id="PF01471"/>
    </source>
</evidence>
<feature type="compositionally biased region" description="Low complexity" evidence="1">
    <location>
        <begin position="65"/>
        <end position="76"/>
    </location>
</feature>
<feature type="chain" id="PRO_5012402119" description="Peptidoglycan binding-like domain-containing protein" evidence="2">
    <location>
        <begin position="21"/>
        <end position="146"/>
    </location>
</feature>
<dbReference type="InterPro" id="IPR036365">
    <property type="entry name" value="PGBD-like_sf"/>
</dbReference>